<proteinExistence type="predicted"/>
<evidence type="ECO:0000313" key="1">
    <source>
        <dbReference type="EMBL" id="QES90587.1"/>
    </source>
</evidence>
<keyword evidence="2" id="KW-1185">Reference proteome</keyword>
<reference evidence="1 2" key="1">
    <citation type="submission" date="2019-09" db="EMBL/GenBank/DDBJ databases">
        <title>Complete genome sequence of Arachidicoccus sp. B3-10 isolated from apple orchard soil.</title>
        <authorList>
            <person name="Kim H.S."/>
            <person name="Han K.-I."/>
            <person name="Suh M.K."/>
            <person name="Lee K.C."/>
            <person name="Eom M.K."/>
            <person name="Kim J.-S."/>
            <person name="Kang S.W."/>
            <person name="Sin Y."/>
            <person name="Lee J.-S."/>
        </authorList>
    </citation>
    <scope>NUCLEOTIDE SEQUENCE [LARGE SCALE GENOMIC DNA]</scope>
    <source>
        <strain evidence="1 2">B3-10</strain>
    </source>
</reference>
<name>A0A5P2G5S2_9BACT</name>
<gene>
    <name evidence="1" type="ORF">E0W69_018650</name>
</gene>
<organism evidence="1 2">
    <name type="scientific">Rhizosphaericola mali</name>
    <dbReference type="NCBI Taxonomy" id="2545455"/>
    <lineage>
        <taxon>Bacteria</taxon>
        <taxon>Pseudomonadati</taxon>
        <taxon>Bacteroidota</taxon>
        <taxon>Chitinophagia</taxon>
        <taxon>Chitinophagales</taxon>
        <taxon>Chitinophagaceae</taxon>
        <taxon>Rhizosphaericola</taxon>
    </lineage>
</organism>
<sequence length="204" mass="23213">MQAIITGDMIGSTHIDPNIWLPILKKALSKWGKENRNWEVFRGDSFQINIEAEDVLKFVYILKATLKAENLDARMAIGLGPIKYIADNIAESNGEAFIYSGRLLDHLKPKKLRISSDYPENDLIFNTAFDLATLVMDDWKPVTAKIIQTVWEHPEMNQTEIAKLLDKTQSNISEGLKRAGYEELMQLENLYTLKIKALLNESTS</sequence>
<evidence type="ECO:0000313" key="2">
    <source>
        <dbReference type="Proteomes" id="UP000292424"/>
    </source>
</evidence>
<dbReference type="AlphaFoldDB" id="A0A5P2G5S2"/>
<accession>A0A5P2G5S2</accession>
<dbReference type="EMBL" id="CP044016">
    <property type="protein sequence ID" value="QES90587.1"/>
    <property type="molecule type" value="Genomic_DNA"/>
</dbReference>
<protein>
    <submittedName>
        <fullName evidence="1">Transcriptional regulator</fullName>
    </submittedName>
</protein>
<dbReference type="Proteomes" id="UP000292424">
    <property type="component" value="Chromosome"/>
</dbReference>
<dbReference type="KEGG" id="arac:E0W69_018650"/>
<dbReference type="RefSeq" id="WP_131331573.1">
    <property type="nucleotide sequence ID" value="NZ_CP044016.1"/>
</dbReference>
<dbReference type="OrthoDB" id="7064118at2"/>